<keyword evidence="3" id="KW-0804">Transcription</keyword>
<name>A0A558AT44_9STAP</name>
<feature type="domain" description="HTH luxR-type" evidence="4">
    <location>
        <begin position="141"/>
        <end position="206"/>
    </location>
</feature>
<evidence type="ECO:0000313" key="6">
    <source>
        <dbReference type="Proteomes" id="UP000315103"/>
    </source>
</evidence>
<sequence>MDPAAYEQSKESAELAAVITTRLELPEKTARYIVRACQLSYYSPAFIRKMFPERDMGAIMEAGSAIAAHESVSETHPHSTAGYIYALCTAEDMETAENLRCIDSQVRETFLSLTKNTQISEVVFDLPGDRETDDRAAIADAVSSLDDLSPREREVLTLLSKGKNNQEIAETLYISSHTVKNHVTKIFHKLNVSDRVSAISKVYSYLHK</sequence>
<dbReference type="EMBL" id="VMSJ01000004">
    <property type="protein sequence ID" value="TVT27437.1"/>
    <property type="molecule type" value="Genomic_DNA"/>
</dbReference>
<dbReference type="SMART" id="SM00421">
    <property type="entry name" value="HTH_LUXR"/>
    <property type="match status" value="1"/>
</dbReference>
<gene>
    <name evidence="5" type="ORF">FO441_09995</name>
</gene>
<reference evidence="5 6" key="1">
    <citation type="submission" date="2019-07" db="EMBL/GenBank/DDBJ databases">
        <title>Salinicoccus cyprini sp. nov., isolated from gastro-intestinal tract of mirror carp, Cyprinus carpio var. specularis, collected from Gobind Sagar Reservoir, Himachal Pradesh, India.</title>
        <authorList>
            <person name="Talwar C."/>
            <person name="Singh A.K."/>
            <person name="Lal R."/>
            <person name="Negi R.K."/>
        </authorList>
    </citation>
    <scope>NUCLEOTIDE SEQUENCE [LARGE SCALE GENOMIC DNA]</scope>
    <source>
        <strain evidence="5 6">CT19</strain>
    </source>
</reference>
<dbReference type="InterPro" id="IPR036388">
    <property type="entry name" value="WH-like_DNA-bd_sf"/>
</dbReference>
<dbReference type="SUPFAM" id="SSF46894">
    <property type="entry name" value="C-terminal effector domain of the bipartite response regulators"/>
    <property type="match status" value="1"/>
</dbReference>
<dbReference type="PANTHER" id="PTHR44688:SF16">
    <property type="entry name" value="DNA-BINDING TRANSCRIPTIONAL ACTIVATOR DEVR_DOSR"/>
    <property type="match status" value="1"/>
</dbReference>
<dbReference type="PROSITE" id="PS50043">
    <property type="entry name" value="HTH_LUXR_2"/>
    <property type="match status" value="1"/>
</dbReference>
<evidence type="ECO:0000256" key="3">
    <source>
        <dbReference type="ARBA" id="ARBA00023163"/>
    </source>
</evidence>
<accession>A0A558AT44</accession>
<dbReference type="OrthoDB" id="9808843at2"/>
<keyword evidence="2" id="KW-0238">DNA-binding</keyword>
<dbReference type="AlphaFoldDB" id="A0A558AT44"/>
<organism evidence="5 6">
    <name type="scientific">Salinicoccus cyprini</name>
    <dbReference type="NCBI Taxonomy" id="2493691"/>
    <lineage>
        <taxon>Bacteria</taxon>
        <taxon>Bacillati</taxon>
        <taxon>Bacillota</taxon>
        <taxon>Bacilli</taxon>
        <taxon>Bacillales</taxon>
        <taxon>Staphylococcaceae</taxon>
        <taxon>Salinicoccus</taxon>
    </lineage>
</organism>
<dbReference type="GO" id="GO:0006355">
    <property type="term" value="P:regulation of DNA-templated transcription"/>
    <property type="evidence" value="ECO:0007669"/>
    <property type="project" value="InterPro"/>
</dbReference>
<comment type="caution">
    <text evidence="5">The sequence shown here is derived from an EMBL/GenBank/DDBJ whole genome shotgun (WGS) entry which is preliminary data.</text>
</comment>
<dbReference type="Proteomes" id="UP000315103">
    <property type="component" value="Unassembled WGS sequence"/>
</dbReference>
<keyword evidence="1" id="KW-0805">Transcription regulation</keyword>
<keyword evidence="6" id="KW-1185">Reference proteome</keyword>
<dbReference type="InterPro" id="IPR016032">
    <property type="entry name" value="Sig_transdc_resp-reg_C-effctor"/>
</dbReference>
<dbReference type="PRINTS" id="PR00038">
    <property type="entry name" value="HTHLUXR"/>
</dbReference>
<evidence type="ECO:0000256" key="2">
    <source>
        <dbReference type="ARBA" id="ARBA00023125"/>
    </source>
</evidence>
<protein>
    <submittedName>
        <fullName evidence="5">LuxR family transcriptional regulator</fullName>
    </submittedName>
</protein>
<evidence type="ECO:0000313" key="5">
    <source>
        <dbReference type="EMBL" id="TVT27437.1"/>
    </source>
</evidence>
<dbReference type="CDD" id="cd06170">
    <property type="entry name" value="LuxR_C_like"/>
    <property type="match status" value="1"/>
</dbReference>
<dbReference type="PANTHER" id="PTHR44688">
    <property type="entry name" value="DNA-BINDING TRANSCRIPTIONAL ACTIVATOR DEVR_DOSR"/>
    <property type="match status" value="1"/>
</dbReference>
<dbReference type="GO" id="GO:0003677">
    <property type="term" value="F:DNA binding"/>
    <property type="evidence" value="ECO:0007669"/>
    <property type="project" value="UniProtKB-KW"/>
</dbReference>
<evidence type="ECO:0000256" key="1">
    <source>
        <dbReference type="ARBA" id="ARBA00023015"/>
    </source>
</evidence>
<evidence type="ECO:0000259" key="4">
    <source>
        <dbReference type="PROSITE" id="PS50043"/>
    </source>
</evidence>
<dbReference type="InterPro" id="IPR000792">
    <property type="entry name" value="Tscrpt_reg_LuxR_C"/>
</dbReference>
<dbReference type="Gene3D" id="1.10.10.10">
    <property type="entry name" value="Winged helix-like DNA-binding domain superfamily/Winged helix DNA-binding domain"/>
    <property type="match status" value="1"/>
</dbReference>
<proteinExistence type="predicted"/>
<dbReference type="Pfam" id="PF00196">
    <property type="entry name" value="GerE"/>
    <property type="match status" value="1"/>
</dbReference>